<dbReference type="Gene3D" id="3.90.320.10">
    <property type="match status" value="1"/>
</dbReference>
<feature type="region of interest" description="Disordered" evidence="1">
    <location>
        <begin position="458"/>
        <end position="481"/>
    </location>
</feature>
<reference evidence="3 4" key="1">
    <citation type="submission" date="2018-09" db="EMBL/GenBank/DDBJ databases">
        <authorList>
            <person name="Zhu H."/>
        </authorList>
    </citation>
    <scope>NUCLEOTIDE SEQUENCE [LARGE SCALE GENOMIC DNA]</scope>
    <source>
        <strain evidence="3 4">K1S02-6</strain>
    </source>
</reference>
<dbReference type="InterPro" id="IPR016889">
    <property type="entry name" value="UCP028503"/>
</dbReference>
<dbReference type="SUPFAM" id="SSF52980">
    <property type="entry name" value="Restriction endonuclease-like"/>
    <property type="match status" value="1"/>
</dbReference>
<feature type="domain" description="YqaJ viral recombinase" evidence="2">
    <location>
        <begin position="12"/>
        <end position="144"/>
    </location>
</feature>
<dbReference type="AlphaFoldDB" id="A0A418XEK1"/>
<name>A0A418XEK1_9PSED</name>
<keyword evidence="3" id="KW-0560">Oxidoreductase</keyword>
<proteinExistence type="predicted"/>
<dbReference type="Pfam" id="PF09588">
    <property type="entry name" value="YqaJ"/>
    <property type="match status" value="1"/>
</dbReference>
<dbReference type="Proteomes" id="UP000284021">
    <property type="component" value="Unassembled WGS sequence"/>
</dbReference>
<protein>
    <submittedName>
        <fullName evidence="3">Heme peroxidase</fullName>
    </submittedName>
</protein>
<dbReference type="InterPro" id="IPR011335">
    <property type="entry name" value="Restrct_endonuc-II-like"/>
</dbReference>
<evidence type="ECO:0000313" key="4">
    <source>
        <dbReference type="Proteomes" id="UP000284021"/>
    </source>
</evidence>
<organism evidence="3 4">
    <name type="scientific">Pseudomonas cavernicola</name>
    <dbReference type="NCBI Taxonomy" id="2320866"/>
    <lineage>
        <taxon>Bacteria</taxon>
        <taxon>Pseudomonadati</taxon>
        <taxon>Pseudomonadota</taxon>
        <taxon>Gammaproteobacteria</taxon>
        <taxon>Pseudomonadales</taxon>
        <taxon>Pseudomonadaceae</taxon>
        <taxon>Pseudomonas</taxon>
    </lineage>
</organism>
<dbReference type="InterPro" id="IPR019080">
    <property type="entry name" value="YqaJ_viral_recombinase"/>
</dbReference>
<evidence type="ECO:0000256" key="1">
    <source>
        <dbReference type="SAM" id="MobiDB-lite"/>
    </source>
</evidence>
<keyword evidence="4" id="KW-1185">Reference proteome</keyword>
<evidence type="ECO:0000313" key="3">
    <source>
        <dbReference type="EMBL" id="RJG10964.1"/>
    </source>
</evidence>
<dbReference type="InterPro" id="IPR011604">
    <property type="entry name" value="PDDEXK-like_dom_sf"/>
</dbReference>
<dbReference type="RefSeq" id="WP_119955096.1">
    <property type="nucleotide sequence ID" value="NZ_QYUR01000003.1"/>
</dbReference>
<sequence>MKIHTEVQGSPEWLALRATFFTASEAPAMMGASKYQTRTELLALKKSGIAPDVSQATQYIFDQGHTAEASARIILEGMIGEDLFPVVASSGNLLASMDGMTMLEDVLFEHKLLNQGLVAQVQAGDLEPHYYWQLEQQLLVSGAEKALFVCSDGTAENFHQMEYRSVPGRAEQLLAGWAQFEADLAEFVPAEYAPAVVGKAPDELPALRIELTGMVTASNLKVFEESALAVIGSVKTDLQTDQDFADAKKAVKWCGDVEEAVAQAKKQALSQTTSIDELFKALDRISANARSTRLNVDKQVKAQELSIKVSIKAKAEAAFTDHIATINKTLGRLVMPAVATDFAGAMKNKRTLASLRDAVDSELARAKIDANQVADGIRINLESLRTLAVDHAFLFNDAQQLVLKANDDLVALIKVRIGEHEEAEAKKRETERLRVAAENQRQIDLAAAEAPAVVQPVTEPVAEQQPEPAAQPAPVLQRPSAPVQAAPAARASYHPEVFDLMQLVIAVSDGHAPLDLLMVNQEALAAELRTQGASFDLPGVRLAKAAA</sequence>
<comment type="caution">
    <text evidence="3">The sequence shown here is derived from an EMBL/GenBank/DDBJ whole genome shotgun (WGS) entry which is preliminary data.</text>
</comment>
<keyword evidence="3" id="KW-0575">Peroxidase</keyword>
<dbReference type="OrthoDB" id="9135654at2"/>
<dbReference type="GO" id="GO:0004601">
    <property type="term" value="F:peroxidase activity"/>
    <property type="evidence" value="ECO:0007669"/>
    <property type="project" value="UniProtKB-KW"/>
</dbReference>
<dbReference type="PIRSF" id="PIRSF028503">
    <property type="entry name" value="UCP028503"/>
    <property type="match status" value="1"/>
</dbReference>
<accession>A0A418XEK1</accession>
<gene>
    <name evidence="3" type="ORF">D3879_14900</name>
</gene>
<evidence type="ECO:0000259" key="2">
    <source>
        <dbReference type="Pfam" id="PF09588"/>
    </source>
</evidence>
<dbReference type="EMBL" id="QYUR01000003">
    <property type="protein sequence ID" value="RJG10964.1"/>
    <property type="molecule type" value="Genomic_DNA"/>
</dbReference>